<feature type="region of interest" description="Disordered" evidence="1">
    <location>
        <begin position="313"/>
        <end position="356"/>
    </location>
</feature>
<organism evidence="3 4">
    <name type="scientific">Aureobasidium pullulans</name>
    <name type="common">Black yeast</name>
    <name type="synonym">Pullularia pullulans</name>
    <dbReference type="NCBI Taxonomy" id="5580"/>
    <lineage>
        <taxon>Eukaryota</taxon>
        <taxon>Fungi</taxon>
        <taxon>Dikarya</taxon>
        <taxon>Ascomycota</taxon>
        <taxon>Pezizomycotina</taxon>
        <taxon>Dothideomycetes</taxon>
        <taxon>Dothideomycetidae</taxon>
        <taxon>Dothideales</taxon>
        <taxon>Saccotheciaceae</taxon>
        <taxon>Aureobasidium</taxon>
    </lineage>
</organism>
<feature type="chain" id="PRO_5020658868" description="C2H2-type domain-containing protein" evidence="2">
    <location>
        <begin position="20"/>
        <end position="356"/>
    </location>
</feature>
<name>A0A4S8SKP7_AURPU</name>
<keyword evidence="2" id="KW-0732">Signal</keyword>
<evidence type="ECO:0000313" key="3">
    <source>
        <dbReference type="EMBL" id="THV71360.1"/>
    </source>
</evidence>
<dbReference type="AlphaFoldDB" id="A0A4S8SKP7"/>
<dbReference type="Proteomes" id="UP000304951">
    <property type="component" value="Unassembled WGS sequence"/>
</dbReference>
<evidence type="ECO:0000256" key="1">
    <source>
        <dbReference type="SAM" id="MobiDB-lite"/>
    </source>
</evidence>
<evidence type="ECO:0000313" key="4">
    <source>
        <dbReference type="Proteomes" id="UP000304951"/>
    </source>
</evidence>
<gene>
    <name evidence="3" type="ORF">D6D28_04502</name>
</gene>
<accession>A0A4S8SKP7</accession>
<proteinExistence type="predicted"/>
<protein>
    <recommendedName>
        <fullName evidence="5">C2H2-type domain-containing protein</fullName>
    </recommendedName>
</protein>
<feature type="signal peptide" evidence="2">
    <location>
        <begin position="1"/>
        <end position="19"/>
    </location>
</feature>
<evidence type="ECO:0000256" key="2">
    <source>
        <dbReference type="SAM" id="SignalP"/>
    </source>
</evidence>
<feature type="compositionally biased region" description="Acidic residues" evidence="1">
    <location>
        <begin position="320"/>
        <end position="356"/>
    </location>
</feature>
<evidence type="ECO:0008006" key="5">
    <source>
        <dbReference type="Google" id="ProtNLM"/>
    </source>
</evidence>
<reference evidence="3 4" key="1">
    <citation type="submission" date="2018-10" db="EMBL/GenBank/DDBJ databases">
        <title>Fifty Aureobasidium pullulans genomes reveal a recombining polyextremotolerant generalist.</title>
        <authorList>
            <person name="Gostincar C."/>
            <person name="Turk M."/>
            <person name="Zajc J."/>
            <person name="Gunde-Cimerman N."/>
        </authorList>
    </citation>
    <scope>NUCLEOTIDE SEQUENCE [LARGE SCALE GENOMIC DNA]</scope>
    <source>
        <strain evidence="3 4">EXF-11900</strain>
    </source>
</reference>
<comment type="caution">
    <text evidence="3">The sequence shown here is derived from an EMBL/GenBank/DDBJ whole genome shotgun (WGS) entry which is preliminary data.</text>
</comment>
<dbReference type="EMBL" id="QZAF01000155">
    <property type="protein sequence ID" value="THV71360.1"/>
    <property type="molecule type" value="Genomic_DNA"/>
</dbReference>
<sequence>MHFNPVAILVGWAVTLGAAVPLDSPVNHEFVIPAVEHADLATMAAITFNNDQALNLTAMFPAALEECLASEYPVISCSDCPRRFNATGYQIQGKTVNHICRQSRRPKMSSSKPFRKFDKYTYRKIRECGQVVEGVDTEPLEHLFWKINHRCHKIWQKGTNQTLSANETAQADLAAEADHARRMRATDGPTAWYGMTLMSDDEKINTSMFPEAVHGCLQSRFGIDQMEKYDQRNLKHFNLQNKTIKRICGTRNQYQSGRKRGRFAKFEGFTFSKIKQCGAIDMEPLEHFFWQVNHRCHERWSEDEQRLHGPATVADGAVDAAEEAEIADEEAAEEAEDAEFAADGAEADDSDMSDDE</sequence>